<sequence length="161" mass="17673">MKIWIEKAKTIFCAVLLFSGFAFNVSAGTLHFGGEVNAGNITKISTIMNDPDDYLATPVTIEGTIVGVCEKRGCWMSLASDQRFQNLRIKVNDGDMVFPMTAKGRKAIATGELKKIELTLERTKIVMAHRAQKAGDDFDPSSITEPMAIYQLNPSAVDILE</sequence>
<protein>
    <submittedName>
        <fullName evidence="2">DUF4920 domain-containing protein</fullName>
    </submittedName>
</protein>
<comment type="caution">
    <text evidence="2">The sequence shown here is derived from an EMBL/GenBank/DDBJ whole genome shotgun (WGS) entry which is preliminary data.</text>
</comment>
<proteinExistence type="predicted"/>
<dbReference type="EMBL" id="JBBMQU010000006">
    <property type="protein sequence ID" value="MEM5550065.1"/>
    <property type="molecule type" value="Genomic_DNA"/>
</dbReference>
<keyword evidence="1" id="KW-0732">Signal</keyword>
<dbReference type="Pfam" id="PF16267">
    <property type="entry name" value="DUF4920"/>
    <property type="match status" value="1"/>
</dbReference>
<dbReference type="InterPro" id="IPR032577">
    <property type="entry name" value="DUF4920"/>
</dbReference>
<feature type="chain" id="PRO_5046356319" evidence="1">
    <location>
        <begin position="28"/>
        <end position="161"/>
    </location>
</feature>
<reference evidence="2 3" key="1">
    <citation type="submission" date="2024-03" db="EMBL/GenBank/DDBJ databases">
        <title>Community enrichment and isolation of bacterial strains for fucoidan degradation.</title>
        <authorList>
            <person name="Sichert A."/>
        </authorList>
    </citation>
    <scope>NUCLEOTIDE SEQUENCE [LARGE SCALE GENOMIC DNA]</scope>
    <source>
        <strain evidence="2 3">AS81</strain>
    </source>
</reference>
<organism evidence="2 3">
    <name type="scientific">Pseudoalteromonas neustonica</name>
    <dbReference type="NCBI Taxonomy" id="1840331"/>
    <lineage>
        <taxon>Bacteria</taxon>
        <taxon>Pseudomonadati</taxon>
        <taxon>Pseudomonadota</taxon>
        <taxon>Gammaproteobacteria</taxon>
        <taxon>Alteromonadales</taxon>
        <taxon>Pseudoalteromonadaceae</taxon>
        <taxon>Pseudoalteromonas</taxon>
    </lineage>
</organism>
<evidence type="ECO:0000256" key="1">
    <source>
        <dbReference type="SAM" id="SignalP"/>
    </source>
</evidence>
<dbReference type="RefSeq" id="WP_342883396.1">
    <property type="nucleotide sequence ID" value="NZ_JBBMQU010000006.1"/>
</dbReference>
<name>A0ABU9TZ50_9GAMM</name>
<gene>
    <name evidence="2" type="ORF">WNY63_04900</name>
</gene>
<evidence type="ECO:0000313" key="2">
    <source>
        <dbReference type="EMBL" id="MEM5550065.1"/>
    </source>
</evidence>
<feature type="signal peptide" evidence="1">
    <location>
        <begin position="1"/>
        <end position="27"/>
    </location>
</feature>
<keyword evidence="3" id="KW-1185">Reference proteome</keyword>
<evidence type="ECO:0000313" key="3">
    <source>
        <dbReference type="Proteomes" id="UP001388366"/>
    </source>
</evidence>
<accession>A0ABU9TZ50</accession>
<dbReference type="Proteomes" id="UP001388366">
    <property type="component" value="Unassembled WGS sequence"/>
</dbReference>